<reference evidence="2 3" key="1">
    <citation type="journal article" date="2003" name="J. Bacteriol.">
        <title>Complete genome sequence of the ammonia-oxidizing bacterium and obligate chemolithoautotroph Nitrosomonas europaea.</title>
        <authorList>
            <person name="Chain P."/>
            <person name="Lamerdin J."/>
            <person name="Larimer F."/>
            <person name="Regala W."/>
            <person name="Land M."/>
            <person name="Hauser L."/>
            <person name="Hooper A."/>
            <person name="Klotz M."/>
            <person name="Norton J."/>
            <person name="Sayavedra-Soto L."/>
            <person name="Arciero D."/>
            <person name="Hommes N."/>
            <person name="Whittaker M."/>
            <person name="Arp D."/>
        </authorList>
    </citation>
    <scope>NUCLEOTIDE SEQUENCE [LARGE SCALE GENOMIC DNA]</scope>
    <source>
        <strain evidence="3">ATCC 19718 / CIP 103999 / KCTC 2705 / NBRC 14298</strain>
    </source>
</reference>
<keyword evidence="1" id="KW-0812">Transmembrane</keyword>
<gene>
    <name evidence="2" type="ordered locus">NE1379</name>
</gene>
<dbReference type="HOGENOM" id="CLU_1641933_0_0_4"/>
<evidence type="ECO:0000313" key="3">
    <source>
        <dbReference type="Proteomes" id="UP000001416"/>
    </source>
</evidence>
<keyword evidence="1" id="KW-1133">Transmembrane helix</keyword>
<sequence length="161" mass="18685">MLPELLAMAQLLVSWLLIIGGWLFVHRATLSRERRKEKREEINNTIQEIRAIENIAIDFHNSKIFDEKAASSLTLRINRLNRKLQAPPTFNELKIPTQLMIEFRKTITLEHFDKSNFPSMVQRIMKGNPYPATSIEILIRDINSATDDLVDCIEAEKNNKL</sequence>
<dbReference type="Proteomes" id="UP000001416">
    <property type="component" value="Chromosome"/>
</dbReference>
<keyword evidence="3" id="KW-1185">Reference proteome</keyword>
<proteinExistence type="predicted"/>
<name>Q82UU4_NITEU</name>
<accession>Q82UU4</accession>
<protein>
    <submittedName>
        <fullName evidence="2">Uncharacterized protein</fullName>
    </submittedName>
</protein>
<dbReference type="AlphaFoldDB" id="Q82UU4"/>
<dbReference type="STRING" id="228410.NE1379"/>
<evidence type="ECO:0000256" key="1">
    <source>
        <dbReference type="SAM" id="Phobius"/>
    </source>
</evidence>
<keyword evidence="1" id="KW-0472">Membrane</keyword>
<evidence type="ECO:0000313" key="2">
    <source>
        <dbReference type="EMBL" id="CAD85290.1"/>
    </source>
</evidence>
<feature type="transmembrane region" description="Helical" evidence="1">
    <location>
        <begin position="6"/>
        <end position="25"/>
    </location>
</feature>
<organism evidence="2 3">
    <name type="scientific">Nitrosomonas europaea (strain ATCC 19718 / CIP 103999 / KCTC 2705 / NBRC 14298)</name>
    <dbReference type="NCBI Taxonomy" id="228410"/>
    <lineage>
        <taxon>Bacteria</taxon>
        <taxon>Pseudomonadati</taxon>
        <taxon>Pseudomonadota</taxon>
        <taxon>Betaproteobacteria</taxon>
        <taxon>Nitrosomonadales</taxon>
        <taxon>Nitrosomonadaceae</taxon>
        <taxon>Nitrosomonas</taxon>
    </lineage>
</organism>
<dbReference type="EMBL" id="AL954747">
    <property type="protein sequence ID" value="CAD85290.1"/>
    <property type="molecule type" value="Genomic_DNA"/>
</dbReference>
<dbReference type="KEGG" id="neu:NE1379"/>